<dbReference type="PIRSF" id="PIRSF001267">
    <property type="entry name" value="Pyrophosphatase_GppA_Ppx"/>
    <property type="match status" value="1"/>
</dbReference>
<feature type="domain" description="Ppx/GppA phosphatase C-terminal" evidence="3">
    <location>
        <begin position="343"/>
        <end position="507"/>
    </location>
</feature>
<dbReference type="Pfam" id="PF02541">
    <property type="entry name" value="Ppx-GppA"/>
    <property type="match status" value="1"/>
</dbReference>
<dbReference type="Proteomes" id="UP001419268">
    <property type="component" value="Unassembled WGS sequence"/>
</dbReference>
<feature type="domain" description="Ppx/GppA phosphatase N-terminal" evidence="2">
    <location>
        <begin position="44"/>
        <end position="329"/>
    </location>
</feature>
<evidence type="ECO:0000313" key="4">
    <source>
        <dbReference type="EMBL" id="KAK9139242.1"/>
    </source>
</evidence>
<dbReference type="SUPFAM" id="SSF53067">
    <property type="entry name" value="Actin-like ATPase domain"/>
    <property type="match status" value="2"/>
</dbReference>
<keyword evidence="1" id="KW-0378">Hydrolase</keyword>
<keyword evidence="5" id="KW-1185">Reference proteome</keyword>
<evidence type="ECO:0000256" key="1">
    <source>
        <dbReference type="ARBA" id="ARBA00022801"/>
    </source>
</evidence>
<evidence type="ECO:0000313" key="5">
    <source>
        <dbReference type="Proteomes" id="UP001419268"/>
    </source>
</evidence>
<dbReference type="AlphaFoldDB" id="A0AAP0JSB4"/>
<proteinExistence type="predicted"/>
<dbReference type="PANTHER" id="PTHR30005">
    <property type="entry name" value="EXOPOLYPHOSPHATASE"/>
    <property type="match status" value="1"/>
</dbReference>
<dbReference type="CDD" id="cd24006">
    <property type="entry name" value="ASKHA_NBD_PPX_GppA"/>
    <property type="match status" value="1"/>
</dbReference>
<dbReference type="InterPro" id="IPR043129">
    <property type="entry name" value="ATPase_NBD"/>
</dbReference>
<comment type="caution">
    <text evidence="4">The sequence shown here is derived from an EMBL/GenBank/DDBJ whole genome shotgun (WGS) entry which is preliminary data.</text>
</comment>
<dbReference type="InterPro" id="IPR030673">
    <property type="entry name" value="PyroPPase_GppA_Ppx"/>
</dbReference>
<dbReference type="GO" id="GO:0016462">
    <property type="term" value="F:pyrophosphatase activity"/>
    <property type="evidence" value="ECO:0007669"/>
    <property type="project" value="TreeGrafter"/>
</dbReference>
<evidence type="ECO:0000259" key="3">
    <source>
        <dbReference type="Pfam" id="PF21447"/>
    </source>
</evidence>
<protein>
    <recommendedName>
        <fullName evidence="6">Exopolyphosphatase</fullName>
    </recommendedName>
</protein>
<dbReference type="InterPro" id="IPR050273">
    <property type="entry name" value="GppA/Ppx_hydrolase"/>
</dbReference>
<dbReference type="Gene3D" id="1.10.3210.10">
    <property type="entry name" value="Hypothetical protein af1432"/>
    <property type="match status" value="1"/>
</dbReference>
<gene>
    <name evidence="4" type="ORF">Scep_008923</name>
</gene>
<dbReference type="InterPro" id="IPR003695">
    <property type="entry name" value="Ppx_GppA_N"/>
</dbReference>
<name>A0AAP0JSB4_9MAGN</name>
<dbReference type="InterPro" id="IPR048950">
    <property type="entry name" value="Ppx_GppA_C"/>
</dbReference>
<dbReference type="Gene3D" id="3.30.420.150">
    <property type="entry name" value="Exopolyphosphatase. Domain 2"/>
    <property type="match status" value="1"/>
</dbReference>
<accession>A0AAP0JSB4</accession>
<sequence>MSTTSPNLVAAVDMGTNSFKMLIVRADPTGRFISTDRFKEPVVLGQGMASLDQPHKPSISAESQSRGIAALQKFAQVLQRNRIDRARLVATSAVRDAANRDEFLARIAEEVSFDCIESVDVQVLSGEEEARLIYMGVCQFVPFFDKTVLTVDIGGGSTEFSVGKRGEVVFAASLKLGHVCLTDRFVRSGEFGGLRGYIRSVIRGSGVAEKVKGIGVEVVVGSSGTIQAIGRAVSSGYARDSSSSIVGSEGLRRNLRFSREELCGVVEKLCESETQGGVERMRKDWFFKRRSEFIVAGAVLLQEIFEVLGIDEMEVSRYALGEGVIAETLAECCECYDINANPRWRSVVGLAERFNNQKRMDLASRCTTTAKEFFSGLRRFHQNKHILSLNEKDLECVEAACILHNIGQYVGKESYHKQSYHMIKGGDYLHGYSVEEVKLIGLLVRHHRKKFPKCDHPSFRGLPEEITKKFRILCAIVRVSIAVQRQQGSIFRRVETSNDQKGFLLMFSSTMDQVPGCMPPTAQDLEDALRTEMDFFEEVLQIRLLAGLDSHS</sequence>
<dbReference type="EMBL" id="JBBNAG010000004">
    <property type="protein sequence ID" value="KAK9139242.1"/>
    <property type="molecule type" value="Genomic_DNA"/>
</dbReference>
<evidence type="ECO:0000259" key="2">
    <source>
        <dbReference type="Pfam" id="PF02541"/>
    </source>
</evidence>
<reference evidence="4 5" key="1">
    <citation type="submission" date="2024-01" db="EMBL/GenBank/DDBJ databases">
        <title>Genome assemblies of Stephania.</title>
        <authorList>
            <person name="Yang L."/>
        </authorList>
    </citation>
    <scope>NUCLEOTIDE SEQUENCE [LARGE SCALE GENOMIC DNA]</scope>
    <source>
        <strain evidence="4">JXDWG</strain>
        <tissue evidence="4">Leaf</tissue>
    </source>
</reference>
<organism evidence="4 5">
    <name type="scientific">Stephania cephalantha</name>
    <dbReference type="NCBI Taxonomy" id="152367"/>
    <lineage>
        <taxon>Eukaryota</taxon>
        <taxon>Viridiplantae</taxon>
        <taxon>Streptophyta</taxon>
        <taxon>Embryophyta</taxon>
        <taxon>Tracheophyta</taxon>
        <taxon>Spermatophyta</taxon>
        <taxon>Magnoliopsida</taxon>
        <taxon>Ranunculales</taxon>
        <taxon>Menispermaceae</taxon>
        <taxon>Menispermoideae</taxon>
        <taxon>Cissampelideae</taxon>
        <taxon>Stephania</taxon>
    </lineage>
</organism>
<evidence type="ECO:0008006" key="6">
    <source>
        <dbReference type="Google" id="ProtNLM"/>
    </source>
</evidence>
<dbReference type="Pfam" id="PF21447">
    <property type="entry name" value="Ppx-GppA_III"/>
    <property type="match status" value="1"/>
</dbReference>
<dbReference type="Gene3D" id="3.30.420.40">
    <property type="match status" value="1"/>
</dbReference>
<dbReference type="SUPFAM" id="SSF109604">
    <property type="entry name" value="HD-domain/PDEase-like"/>
    <property type="match status" value="1"/>
</dbReference>
<dbReference type="PANTHER" id="PTHR30005:SF0">
    <property type="entry name" value="RETROGRADE REGULATION PROTEIN 2"/>
    <property type="match status" value="1"/>
</dbReference>